<dbReference type="Proteomes" id="UP000224854">
    <property type="component" value="Unassembled WGS sequence"/>
</dbReference>
<reference evidence="2 3" key="1">
    <citation type="submission" date="2017-06" db="EMBL/GenBank/DDBJ databases">
        <title>Ant-infecting Ophiocordyceps genomes reveal a high diversity of potential behavioral manipulation genes and a possible major role for enterotoxins.</title>
        <authorList>
            <person name="De Bekker C."/>
            <person name="Evans H.C."/>
            <person name="Brachmann A."/>
            <person name="Hughes D.P."/>
        </authorList>
    </citation>
    <scope>NUCLEOTIDE SEQUENCE [LARGE SCALE GENOMIC DNA]</scope>
    <source>
        <strain evidence="2 3">1348a</strain>
    </source>
</reference>
<comment type="caution">
    <text evidence="2">The sequence shown here is derived from an EMBL/GenBank/DDBJ whole genome shotgun (WGS) entry which is preliminary data.</text>
</comment>
<gene>
    <name evidence="2" type="ORF">CDD82_2054</name>
</gene>
<evidence type="ECO:0000313" key="2">
    <source>
        <dbReference type="EMBL" id="PHH79951.1"/>
    </source>
</evidence>
<accession>A0A2C5ZL06</accession>
<dbReference type="SUPFAM" id="SSF56399">
    <property type="entry name" value="ADP-ribosylation"/>
    <property type="match status" value="1"/>
</dbReference>
<proteinExistence type="predicted"/>
<dbReference type="OrthoDB" id="4868762at2759"/>
<dbReference type="InterPro" id="IPR054695">
    <property type="entry name" value="Pierisin-like_dom"/>
</dbReference>
<dbReference type="Pfam" id="PF22596">
    <property type="entry name" value="Scabin-like"/>
    <property type="match status" value="1"/>
</dbReference>
<keyword evidence="3" id="KW-1185">Reference proteome</keyword>
<dbReference type="Gene3D" id="3.90.210.10">
    <property type="entry name" value="Heat-Labile Enterotoxin, subunit A"/>
    <property type="match status" value="1"/>
</dbReference>
<feature type="domain" description="Pierisin-like" evidence="1">
    <location>
        <begin position="81"/>
        <end position="207"/>
    </location>
</feature>
<name>A0A2C5ZL06_9HYPO</name>
<dbReference type="EMBL" id="NJEU01000169">
    <property type="protein sequence ID" value="PHH79951.1"/>
    <property type="molecule type" value="Genomic_DNA"/>
</dbReference>
<evidence type="ECO:0000313" key="3">
    <source>
        <dbReference type="Proteomes" id="UP000224854"/>
    </source>
</evidence>
<dbReference type="AlphaFoldDB" id="A0A2C5ZL06"/>
<sequence>MKPRQLFVLFMGITYAIHPRTLRINKSEAEEAETNTIGVDENDKLNIMLNKRSHPGPSGRSSIDFRAAKMAPSSSKQGEFFRGDSRSPTGVFSKGFSPKGSDMDLKKHLSFAGNSGYVSLTRSKSTAETYAFGRTGEKKSVGYVYKVAPSESARGFWVPGMYKGPEVSRNQEFAVAGKVPAQNIQGAYSVDSKNPKSPKQWVPNKNFAQSSALPKPWEKLVSDIARVNFGSKAKKGDPGHRN</sequence>
<protein>
    <submittedName>
        <fullName evidence="2">Putative enterotoxin</fullName>
    </submittedName>
</protein>
<evidence type="ECO:0000259" key="1">
    <source>
        <dbReference type="Pfam" id="PF22596"/>
    </source>
</evidence>
<organism evidence="2 3">
    <name type="scientific">Ophiocordyceps australis</name>
    <dbReference type="NCBI Taxonomy" id="1399860"/>
    <lineage>
        <taxon>Eukaryota</taxon>
        <taxon>Fungi</taxon>
        <taxon>Dikarya</taxon>
        <taxon>Ascomycota</taxon>
        <taxon>Pezizomycotina</taxon>
        <taxon>Sordariomycetes</taxon>
        <taxon>Hypocreomycetidae</taxon>
        <taxon>Hypocreales</taxon>
        <taxon>Ophiocordycipitaceae</taxon>
        <taxon>Ophiocordyceps</taxon>
    </lineage>
</organism>